<evidence type="ECO:0000256" key="2">
    <source>
        <dbReference type="SAM" id="MobiDB-lite"/>
    </source>
</evidence>
<dbReference type="GO" id="GO:0043571">
    <property type="term" value="P:maintenance of CRISPR repeat elements"/>
    <property type="evidence" value="ECO:0007669"/>
    <property type="project" value="InterPro"/>
</dbReference>
<reference evidence="3" key="1">
    <citation type="submission" date="2020-10" db="EMBL/GenBank/DDBJ databases">
        <title>Connecting structure to function with the recovery of over 1000 high-quality activated sludge metagenome-assembled genomes encoding full-length rRNA genes using long-read sequencing.</title>
        <authorList>
            <person name="Singleton C.M."/>
            <person name="Petriglieri F."/>
            <person name="Kristensen J.M."/>
            <person name="Kirkegaard R.H."/>
            <person name="Michaelsen T.Y."/>
            <person name="Andersen M.H."/>
            <person name="Karst S.M."/>
            <person name="Dueholm M.S."/>
            <person name="Nielsen P.H."/>
            <person name="Albertsen M."/>
        </authorList>
    </citation>
    <scope>NUCLEOTIDE SEQUENCE</scope>
    <source>
        <strain evidence="3">Ribe_18-Q3-R11-54_MAXAC.001</strain>
    </source>
</reference>
<dbReference type="InterPro" id="IPR010147">
    <property type="entry name" value="CRISPR-assoc_prot_CasD"/>
</dbReference>
<dbReference type="InterPro" id="IPR021124">
    <property type="entry name" value="CRISPR-assoc_prot_Cas5"/>
</dbReference>
<dbReference type="Gene3D" id="3.30.70.2660">
    <property type="match status" value="1"/>
</dbReference>
<evidence type="ECO:0000313" key="4">
    <source>
        <dbReference type="Proteomes" id="UP000886632"/>
    </source>
</evidence>
<dbReference type="EMBL" id="JADKGK010000020">
    <property type="protein sequence ID" value="MBL0004686.1"/>
    <property type="molecule type" value="Genomic_DNA"/>
</dbReference>
<feature type="region of interest" description="Disordered" evidence="2">
    <location>
        <begin position="223"/>
        <end position="264"/>
    </location>
</feature>
<sequence>MTDRSLVLRLAGPMQSWGSSSEFNWRQTDAQPTKSGIVGLLAAASGRRREDPIEDLLALRLGVRIDQPGTLLRDYHTVSDFRGTPLPSAALNASGRQKPTSPKKFTHVTQRYYLQDSVFVAVIGGNTQVLEGLASALRRPRFPLALGRRACVPTQPIVLSEGAGADLWRGTVAEVIHRVPWQAGPAYRVSAADSSTVTVPFTVDDDNGDDDLADVPLSFSREQRAKRSTRRVRHGWAELGSGSGATNAQAPQPARHNPFALLGW</sequence>
<evidence type="ECO:0000313" key="3">
    <source>
        <dbReference type="EMBL" id="MBL0004686.1"/>
    </source>
</evidence>
<evidence type="ECO:0000256" key="1">
    <source>
        <dbReference type="ARBA" id="ARBA00023118"/>
    </source>
</evidence>
<dbReference type="InterPro" id="IPR013422">
    <property type="entry name" value="CRISPR-assoc_prot_Cas5_N"/>
</dbReference>
<proteinExistence type="predicted"/>
<organism evidence="3 4">
    <name type="scientific">Candidatus Phosphoribacter hodrii</name>
    <dbReference type="NCBI Taxonomy" id="2953743"/>
    <lineage>
        <taxon>Bacteria</taxon>
        <taxon>Bacillati</taxon>
        <taxon>Actinomycetota</taxon>
        <taxon>Actinomycetes</taxon>
        <taxon>Micrococcales</taxon>
        <taxon>Dermatophilaceae</taxon>
        <taxon>Candidatus Phosphoribacter</taxon>
    </lineage>
</organism>
<protein>
    <submittedName>
        <fullName evidence="3">Type I-E CRISPR-associated protein Cas5/CasD</fullName>
    </submittedName>
</protein>
<dbReference type="GO" id="GO:0051607">
    <property type="term" value="P:defense response to virus"/>
    <property type="evidence" value="ECO:0007669"/>
    <property type="project" value="UniProtKB-KW"/>
</dbReference>
<dbReference type="AlphaFoldDB" id="A0A9D7T903"/>
<name>A0A9D7T903_9MICO</name>
<feature type="compositionally biased region" description="Basic residues" evidence="2">
    <location>
        <begin position="224"/>
        <end position="234"/>
    </location>
</feature>
<keyword evidence="1" id="KW-0051">Antiviral defense</keyword>
<dbReference type="Pfam" id="PF09704">
    <property type="entry name" value="Cas_Cas5d"/>
    <property type="match status" value="1"/>
</dbReference>
<dbReference type="Proteomes" id="UP000886632">
    <property type="component" value="Unassembled WGS sequence"/>
</dbReference>
<gene>
    <name evidence="3" type="primary">cas5e</name>
    <name evidence="3" type="ORF">IPP00_12080</name>
</gene>
<dbReference type="GO" id="GO:0003723">
    <property type="term" value="F:RNA binding"/>
    <property type="evidence" value="ECO:0007669"/>
    <property type="project" value="InterPro"/>
</dbReference>
<comment type="caution">
    <text evidence="3">The sequence shown here is derived from an EMBL/GenBank/DDBJ whole genome shotgun (WGS) entry which is preliminary data.</text>
</comment>
<dbReference type="NCBIfam" id="TIGR01868">
    <property type="entry name" value="casD_Cas5e"/>
    <property type="match status" value="1"/>
</dbReference>
<dbReference type="CDD" id="cd09756">
    <property type="entry name" value="Cas5_I-E"/>
    <property type="match status" value="1"/>
</dbReference>
<dbReference type="NCBIfam" id="TIGR02593">
    <property type="entry name" value="CRISPR_cas5"/>
    <property type="match status" value="1"/>
</dbReference>
<accession>A0A9D7T903</accession>